<comment type="caution">
    <text evidence="1">The sequence shown here is derived from an EMBL/GenBank/DDBJ whole genome shotgun (WGS) entry which is preliminary data.</text>
</comment>
<reference evidence="1 2" key="1">
    <citation type="submission" date="2018-06" db="EMBL/GenBank/DDBJ databases">
        <title>Comparative genomics reveals the genomic features of Rhizophagus irregularis, R. cerebriforme, R. diaphanum and Gigaspora rosea, and their symbiotic lifestyle signature.</title>
        <authorList>
            <person name="Morin E."/>
            <person name="San Clemente H."/>
            <person name="Chen E.C.H."/>
            <person name="De La Providencia I."/>
            <person name="Hainaut M."/>
            <person name="Kuo A."/>
            <person name="Kohler A."/>
            <person name="Murat C."/>
            <person name="Tang N."/>
            <person name="Roy S."/>
            <person name="Loubradou J."/>
            <person name="Henrissat B."/>
            <person name="Grigoriev I.V."/>
            <person name="Corradi N."/>
            <person name="Roux C."/>
            <person name="Martin F.M."/>
        </authorList>
    </citation>
    <scope>NUCLEOTIDE SEQUENCE [LARGE SCALE GENOMIC DNA]</scope>
    <source>
        <strain evidence="1 2">DAOM 227022</strain>
    </source>
</reference>
<evidence type="ECO:0000313" key="1">
    <source>
        <dbReference type="EMBL" id="RIA97879.1"/>
    </source>
</evidence>
<proteinExistence type="predicted"/>
<protein>
    <submittedName>
        <fullName evidence="1">Uncharacterized protein</fullName>
    </submittedName>
</protein>
<sequence>MNTAFIITGILLLKKNGYIIFICVIQDVLAQCRLLYIIRIVPIFLNGCIGFCPFS</sequence>
<organism evidence="1 2">
    <name type="scientific">Glomus cerebriforme</name>
    <dbReference type="NCBI Taxonomy" id="658196"/>
    <lineage>
        <taxon>Eukaryota</taxon>
        <taxon>Fungi</taxon>
        <taxon>Fungi incertae sedis</taxon>
        <taxon>Mucoromycota</taxon>
        <taxon>Glomeromycotina</taxon>
        <taxon>Glomeromycetes</taxon>
        <taxon>Glomerales</taxon>
        <taxon>Glomeraceae</taxon>
        <taxon>Glomus</taxon>
    </lineage>
</organism>
<dbReference type="AlphaFoldDB" id="A0A397TKH3"/>
<dbReference type="Proteomes" id="UP000265703">
    <property type="component" value="Unassembled WGS sequence"/>
</dbReference>
<evidence type="ECO:0000313" key="2">
    <source>
        <dbReference type="Proteomes" id="UP000265703"/>
    </source>
</evidence>
<name>A0A397TKH3_9GLOM</name>
<accession>A0A397TKH3</accession>
<keyword evidence="2" id="KW-1185">Reference proteome</keyword>
<dbReference type="EMBL" id="QKYT01000024">
    <property type="protein sequence ID" value="RIA97879.1"/>
    <property type="molecule type" value="Genomic_DNA"/>
</dbReference>
<gene>
    <name evidence="1" type="ORF">C1645_751419</name>
</gene>